<comment type="caution">
    <text evidence="2">The sequence shown here is derived from an EMBL/GenBank/DDBJ whole genome shotgun (WGS) entry which is preliminary data.</text>
</comment>
<feature type="region of interest" description="Disordered" evidence="1">
    <location>
        <begin position="50"/>
        <end position="75"/>
    </location>
</feature>
<gene>
    <name evidence="2" type="ORF">UV73_C0003G0035</name>
</gene>
<evidence type="ECO:0000313" key="2">
    <source>
        <dbReference type="EMBL" id="KKS98093.1"/>
    </source>
</evidence>
<proteinExistence type="predicted"/>
<evidence type="ECO:0000313" key="3">
    <source>
        <dbReference type="Proteomes" id="UP000034894"/>
    </source>
</evidence>
<dbReference type="EMBL" id="LCFP01000003">
    <property type="protein sequence ID" value="KKS98093.1"/>
    <property type="molecule type" value="Genomic_DNA"/>
</dbReference>
<reference evidence="2 3" key="1">
    <citation type="journal article" date="2015" name="Nature">
        <title>rRNA introns, odd ribosomes, and small enigmatic genomes across a large radiation of phyla.</title>
        <authorList>
            <person name="Brown C.T."/>
            <person name="Hug L.A."/>
            <person name="Thomas B.C."/>
            <person name="Sharon I."/>
            <person name="Castelle C.J."/>
            <person name="Singh A."/>
            <person name="Wilkins M.J."/>
            <person name="Williams K.H."/>
            <person name="Banfield J.F."/>
        </authorList>
    </citation>
    <scope>NUCLEOTIDE SEQUENCE [LARGE SCALE GENOMIC DNA]</scope>
</reference>
<dbReference type="Proteomes" id="UP000034894">
    <property type="component" value="Unassembled WGS sequence"/>
</dbReference>
<evidence type="ECO:0008006" key="4">
    <source>
        <dbReference type="Google" id="ProtNLM"/>
    </source>
</evidence>
<name>A0A0G1GH32_9BACT</name>
<dbReference type="STRING" id="1618443.UV73_C0003G0035"/>
<dbReference type="AlphaFoldDB" id="A0A0G1GH32"/>
<protein>
    <recommendedName>
        <fullName evidence="4">DUF5666 domain-containing protein</fullName>
    </recommendedName>
</protein>
<accession>A0A0G1GH32</accession>
<evidence type="ECO:0000256" key="1">
    <source>
        <dbReference type="SAM" id="MobiDB-lite"/>
    </source>
</evidence>
<sequence>MNRRLTSASLIMSAVILIFLVLPNTLTAKQEDDKSLSQGQLKKAENQKDIGIYKQTEAPGQTVDRENNGLGGIKKTGNENLNITIGKNQEKKLKTAKLGTLQMKDLLNIAGTDAGKLKNMNKKLYKLELKQATGSSLLKKRRAVMGIITSISGNIITLAHQIQSDRIYTIVMDGNTVITGKLTEPVTEDTDAENATSSGTQLALEPDTRIAAFGLPQADGTLLAEKIHIIPGLAVGVYNLNEDSQISSTPSSITATPETISIFPTEAVTPTEVTANPT</sequence>
<organism evidence="2 3">
    <name type="scientific">Candidatus Gottesmanbacteria bacterium GW2011_GWA2_43_14</name>
    <dbReference type="NCBI Taxonomy" id="1618443"/>
    <lineage>
        <taxon>Bacteria</taxon>
        <taxon>Candidatus Gottesmaniibacteriota</taxon>
    </lineage>
</organism>